<reference evidence="12" key="1">
    <citation type="submission" date="2023-05" db="EMBL/GenBank/DDBJ databases">
        <title>Genome and transcriptome analyses reveal genes involved in the formation of fine ridges on petal epidermal cells in Hibiscus trionum.</title>
        <authorList>
            <person name="Koshimizu S."/>
            <person name="Masuda S."/>
            <person name="Ishii T."/>
            <person name="Shirasu K."/>
            <person name="Hoshino A."/>
            <person name="Arita M."/>
        </authorList>
    </citation>
    <scope>NUCLEOTIDE SEQUENCE</scope>
    <source>
        <strain evidence="12">Hamamatsu line</strain>
    </source>
</reference>
<dbReference type="Proteomes" id="UP001165190">
    <property type="component" value="Unassembled WGS sequence"/>
</dbReference>
<keyword evidence="9" id="KW-0325">Glycoprotein</keyword>
<evidence type="ECO:0000256" key="8">
    <source>
        <dbReference type="ARBA" id="ARBA00023170"/>
    </source>
</evidence>
<dbReference type="GO" id="GO:0016020">
    <property type="term" value="C:membrane"/>
    <property type="evidence" value="ECO:0007669"/>
    <property type="project" value="UniProtKB-SubCell"/>
</dbReference>
<keyword evidence="8" id="KW-0675">Receptor</keyword>
<dbReference type="AlphaFoldDB" id="A0A9W7M2K8"/>
<dbReference type="Gene3D" id="3.80.10.10">
    <property type="entry name" value="Ribonuclease Inhibitor"/>
    <property type="match status" value="1"/>
</dbReference>
<keyword evidence="13" id="KW-1185">Reference proteome</keyword>
<dbReference type="InterPro" id="IPR013210">
    <property type="entry name" value="LRR_N_plant-typ"/>
</dbReference>
<feature type="chain" id="PRO_5040757632" description="Leucine-rich repeat-containing N-terminal plant-type domain-containing protein" evidence="10">
    <location>
        <begin position="27"/>
        <end position="186"/>
    </location>
</feature>
<evidence type="ECO:0000256" key="10">
    <source>
        <dbReference type="SAM" id="SignalP"/>
    </source>
</evidence>
<dbReference type="InterPro" id="IPR046956">
    <property type="entry name" value="RLP23-like"/>
</dbReference>
<dbReference type="PANTHER" id="PTHR48063">
    <property type="entry name" value="LRR RECEPTOR-LIKE KINASE"/>
    <property type="match status" value="1"/>
</dbReference>
<evidence type="ECO:0000256" key="4">
    <source>
        <dbReference type="ARBA" id="ARBA00022729"/>
    </source>
</evidence>
<name>A0A9W7M2K8_HIBTR</name>
<evidence type="ECO:0000256" key="7">
    <source>
        <dbReference type="ARBA" id="ARBA00023136"/>
    </source>
</evidence>
<organism evidence="12 13">
    <name type="scientific">Hibiscus trionum</name>
    <name type="common">Flower of an hour</name>
    <dbReference type="NCBI Taxonomy" id="183268"/>
    <lineage>
        <taxon>Eukaryota</taxon>
        <taxon>Viridiplantae</taxon>
        <taxon>Streptophyta</taxon>
        <taxon>Embryophyta</taxon>
        <taxon>Tracheophyta</taxon>
        <taxon>Spermatophyta</taxon>
        <taxon>Magnoliopsida</taxon>
        <taxon>eudicotyledons</taxon>
        <taxon>Gunneridae</taxon>
        <taxon>Pentapetalae</taxon>
        <taxon>rosids</taxon>
        <taxon>malvids</taxon>
        <taxon>Malvales</taxon>
        <taxon>Malvaceae</taxon>
        <taxon>Malvoideae</taxon>
        <taxon>Hibiscus</taxon>
    </lineage>
</organism>
<protein>
    <recommendedName>
        <fullName evidence="11">Leucine-rich repeat-containing N-terminal plant-type domain-containing protein</fullName>
    </recommendedName>
</protein>
<feature type="domain" description="Leucine-rich repeat-containing N-terminal plant-type" evidence="11">
    <location>
        <begin position="39"/>
        <end position="77"/>
    </location>
</feature>
<dbReference type="PANTHER" id="PTHR48063:SF98">
    <property type="entry name" value="LRR RECEPTOR-LIKE SERINE_THREONINE-PROTEIN KINASE FLS2"/>
    <property type="match status" value="1"/>
</dbReference>
<sequence>MKGRGVHFNFHLCLALQFVLIAVTFGIGIDNQSVRCISAEKRALLDFKKGLIDEEDLLASWTSEDEECCKWKGVGCDNMTGHVVMLDLRPRFIHDDYYESTGWTGIGGEIGSSLLELKQLSHLDLSFNGFDTIPDFIGSLTELTYLNLSSNSLTGLIPYQLGNLSRLLYLDLSGLDQSLISDNLVW</sequence>
<evidence type="ECO:0000256" key="5">
    <source>
        <dbReference type="ARBA" id="ARBA00022737"/>
    </source>
</evidence>
<dbReference type="InterPro" id="IPR001611">
    <property type="entry name" value="Leu-rich_rpt"/>
</dbReference>
<comment type="subcellular location">
    <subcellularLocation>
        <location evidence="1">Membrane</location>
        <topology evidence="1">Single-pass type I membrane protein</topology>
    </subcellularLocation>
</comment>
<accession>A0A9W7M2K8</accession>
<keyword evidence="5" id="KW-0677">Repeat</keyword>
<keyword evidence="6" id="KW-1133">Transmembrane helix</keyword>
<dbReference type="Pfam" id="PF13855">
    <property type="entry name" value="LRR_8"/>
    <property type="match status" value="1"/>
</dbReference>
<evidence type="ECO:0000256" key="6">
    <source>
        <dbReference type="ARBA" id="ARBA00022989"/>
    </source>
</evidence>
<evidence type="ECO:0000259" key="11">
    <source>
        <dbReference type="Pfam" id="PF08263"/>
    </source>
</evidence>
<evidence type="ECO:0000256" key="1">
    <source>
        <dbReference type="ARBA" id="ARBA00004479"/>
    </source>
</evidence>
<evidence type="ECO:0000256" key="2">
    <source>
        <dbReference type="ARBA" id="ARBA00022614"/>
    </source>
</evidence>
<evidence type="ECO:0000256" key="9">
    <source>
        <dbReference type="ARBA" id="ARBA00023180"/>
    </source>
</evidence>
<dbReference type="OrthoDB" id="1000113at2759"/>
<keyword evidence="7" id="KW-0472">Membrane</keyword>
<dbReference type="SUPFAM" id="SSF52058">
    <property type="entry name" value="L domain-like"/>
    <property type="match status" value="1"/>
</dbReference>
<proteinExistence type="predicted"/>
<evidence type="ECO:0000313" key="12">
    <source>
        <dbReference type="EMBL" id="GMI85699.1"/>
    </source>
</evidence>
<gene>
    <name evidence="12" type="ORF">HRI_002239200</name>
</gene>
<dbReference type="Pfam" id="PF08263">
    <property type="entry name" value="LRRNT_2"/>
    <property type="match status" value="1"/>
</dbReference>
<keyword evidence="3" id="KW-0812">Transmembrane</keyword>
<feature type="signal peptide" evidence="10">
    <location>
        <begin position="1"/>
        <end position="26"/>
    </location>
</feature>
<dbReference type="EMBL" id="BSYR01000020">
    <property type="protein sequence ID" value="GMI85699.1"/>
    <property type="molecule type" value="Genomic_DNA"/>
</dbReference>
<dbReference type="InterPro" id="IPR032675">
    <property type="entry name" value="LRR_dom_sf"/>
</dbReference>
<keyword evidence="4 10" id="KW-0732">Signal</keyword>
<keyword evidence="2" id="KW-0433">Leucine-rich repeat</keyword>
<dbReference type="PROSITE" id="PS51450">
    <property type="entry name" value="LRR"/>
    <property type="match status" value="1"/>
</dbReference>
<comment type="caution">
    <text evidence="12">The sequence shown here is derived from an EMBL/GenBank/DDBJ whole genome shotgun (WGS) entry which is preliminary data.</text>
</comment>
<evidence type="ECO:0000256" key="3">
    <source>
        <dbReference type="ARBA" id="ARBA00022692"/>
    </source>
</evidence>
<evidence type="ECO:0000313" key="13">
    <source>
        <dbReference type="Proteomes" id="UP001165190"/>
    </source>
</evidence>